<comment type="caution">
    <text evidence="1">The sequence shown here is derived from an EMBL/GenBank/DDBJ whole genome shotgun (WGS) entry which is preliminary data.</text>
</comment>
<evidence type="ECO:0000313" key="1">
    <source>
        <dbReference type="EMBL" id="GAA2252626.1"/>
    </source>
</evidence>
<reference evidence="1 2" key="1">
    <citation type="journal article" date="2019" name="Int. J. Syst. Evol. Microbiol.">
        <title>The Global Catalogue of Microorganisms (GCM) 10K type strain sequencing project: providing services to taxonomists for standard genome sequencing and annotation.</title>
        <authorList>
            <consortium name="The Broad Institute Genomics Platform"/>
            <consortium name="The Broad Institute Genome Sequencing Center for Infectious Disease"/>
            <person name="Wu L."/>
            <person name="Ma J."/>
        </authorList>
    </citation>
    <scope>NUCLEOTIDE SEQUENCE [LARGE SCALE GENOMIC DNA]</scope>
    <source>
        <strain evidence="1 2">JCM 7356</strain>
    </source>
</reference>
<gene>
    <name evidence="1" type="ORF">GCM10010430_40320</name>
</gene>
<dbReference type="RefSeq" id="WP_344637829.1">
    <property type="nucleotide sequence ID" value="NZ_BAAATR010000017.1"/>
</dbReference>
<accession>A0ABN3EAH6</accession>
<protein>
    <submittedName>
        <fullName evidence="1">Uncharacterized protein</fullName>
    </submittedName>
</protein>
<dbReference type="EMBL" id="BAAATR010000017">
    <property type="protein sequence ID" value="GAA2252626.1"/>
    <property type="molecule type" value="Genomic_DNA"/>
</dbReference>
<organism evidence="1 2">
    <name type="scientific">Kitasatospora cystarginea</name>
    <dbReference type="NCBI Taxonomy" id="58350"/>
    <lineage>
        <taxon>Bacteria</taxon>
        <taxon>Bacillati</taxon>
        <taxon>Actinomycetota</taxon>
        <taxon>Actinomycetes</taxon>
        <taxon>Kitasatosporales</taxon>
        <taxon>Streptomycetaceae</taxon>
        <taxon>Kitasatospora</taxon>
    </lineage>
</organism>
<keyword evidence="2" id="KW-1185">Reference proteome</keyword>
<name>A0ABN3EAH6_9ACTN</name>
<dbReference type="Gene3D" id="2.130.10.10">
    <property type="entry name" value="YVTN repeat-like/Quinoprotein amine dehydrogenase"/>
    <property type="match status" value="1"/>
</dbReference>
<dbReference type="Proteomes" id="UP001500305">
    <property type="component" value="Unassembled WGS sequence"/>
</dbReference>
<evidence type="ECO:0000313" key="2">
    <source>
        <dbReference type="Proteomes" id="UP001500305"/>
    </source>
</evidence>
<dbReference type="InterPro" id="IPR011047">
    <property type="entry name" value="Quinoprotein_ADH-like_sf"/>
</dbReference>
<dbReference type="SUPFAM" id="SSF50998">
    <property type="entry name" value="Quinoprotein alcohol dehydrogenase-like"/>
    <property type="match status" value="1"/>
</dbReference>
<sequence length="606" mass="61428">MAENGRWVPPLTAGRRAAGLALLGWLEDPRAPRLCRVSGPSGAGKSHLLAWLVAGCTTSGTPGGQRIHAVLPAAGATVRSAVWTLGQQLGVVAHGVRPLLEVLAADDRHTVICVPELDSAAEPGRLVTELLDPVMESAHVRLVVEAATGGEAAGAFATVAESAVLELDDPRWTDRARFDAWCAEAGADAGAYPLPGPALGLARPPAPAGAKELIARVPRDADGALDLRAADPDLLSDVWTAAARAGDLGPLTADPLLYALARPTAVTAATEGSTDEVALAWDAAGPAVIDEGDPGTRAAVLRTRLLGVDAAAASTLAPLSGAWAGRWARWRRTEGWPGPAVAMAPGAAQYVSQLLVADAGGSVRGYDAATGRRSGSVVVPDPRPLRALAVTAGGTVVLLDPWGGTELVVPTEPRPGVEPHALTAAVDQISSIADELTALAAIGLLPKAAPAFGDAAGEVHWYQDGEVVSERLHHGAVTALAATAVGGQGLAEPEIPLLASGGLDGAVRLWGPYSDPLAEPCDRRDCPVTAVAVGSTAAGPLVGAAWADGLVRVRGLGPGGEVRDLRLGSEIWSMALIGTLLALGMPDGVAAIDLRARAGGPGTGSR</sequence>
<proteinExistence type="predicted"/>
<dbReference type="InterPro" id="IPR015943">
    <property type="entry name" value="WD40/YVTN_repeat-like_dom_sf"/>
</dbReference>